<comment type="similarity">
    <text evidence="4 10">Belongs to the NAD(P)-dependent epimerase/dehydratase family.</text>
</comment>
<reference evidence="12" key="1">
    <citation type="submission" date="2023-09" db="EMBL/GenBank/DDBJ databases">
        <title>Marinobacter sediminicola sp. nov. and Marinobacter maritimum sp. nov., isolated from marine sediment.</title>
        <authorList>
            <person name="An J."/>
        </authorList>
    </citation>
    <scope>NUCLEOTIDE SEQUENCE</scope>
    <source>
        <strain evidence="12">F60267</strain>
    </source>
</reference>
<dbReference type="Pfam" id="PF01370">
    <property type="entry name" value="Epimerase"/>
    <property type="match status" value="1"/>
</dbReference>
<protein>
    <recommendedName>
        <fullName evidence="6 10">UDP-glucose 4-epimerase</fullName>
        <ecNumber evidence="5 10">5.1.3.2</ecNumber>
    </recommendedName>
</protein>
<feature type="domain" description="NAD-dependent epimerase/dehydratase" evidence="11">
    <location>
        <begin position="3"/>
        <end position="251"/>
    </location>
</feature>
<evidence type="ECO:0000313" key="12">
    <source>
        <dbReference type="EMBL" id="MDS1309849.1"/>
    </source>
</evidence>
<evidence type="ECO:0000256" key="9">
    <source>
        <dbReference type="ARBA" id="ARBA00023277"/>
    </source>
</evidence>
<dbReference type="Gene3D" id="3.40.50.720">
    <property type="entry name" value="NAD(P)-binding Rossmann-like Domain"/>
    <property type="match status" value="1"/>
</dbReference>
<evidence type="ECO:0000256" key="6">
    <source>
        <dbReference type="ARBA" id="ARBA00018569"/>
    </source>
</evidence>
<evidence type="ECO:0000256" key="3">
    <source>
        <dbReference type="ARBA" id="ARBA00004947"/>
    </source>
</evidence>
<comment type="subunit">
    <text evidence="10">Homodimer.</text>
</comment>
<keyword evidence="13" id="KW-1185">Reference proteome</keyword>
<evidence type="ECO:0000256" key="2">
    <source>
        <dbReference type="ARBA" id="ARBA00001911"/>
    </source>
</evidence>
<evidence type="ECO:0000256" key="7">
    <source>
        <dbReference type="ARBA" id="ARBA00023027"/>
    </source>
</evidence>
<dbReference type="InterPro" id="IPR001509">
    <property type="entry name" value="Epimerase_deHydtase"/>
</dbReference>
<gene>
    <name evidence="12" type="primary">galE</name>
    <name evidence="12" type="ORF">RKA07_06960</name>
</gene>
<evidence type="ECO:0000256" key="10">
    <source>
        <dbReference type="RuleBase" id="RU366046"/>
    </source>
</evidence>
<dbReference type="CDD" id="cd05247">
    <property type="entry name" value="UDP_G4E_1_SDR_e"/>
    <property type="match status" value="1"/>
</dbReference>
<dbReference type="InterPro" id="IPR036291">
    <property type="entry name" value="NAD(P)-bd_dom_sf"/>
</dbReference>
<dbReference type="Proteomes" id="UP001267407">
    <property type="component" value="Unassembled WGS sequence"/>
</dbReference>
<comment type="caution">
    <text evidence="12">The sequence shown here is derived from an EMBL/GenBank/DDBJ whole genome shotgun (WGS) entry which is preliminary data.</text>
</comment>
<dbReference type="InterPro" id="IPR005886">
    <property type="entry name" value="UDP_G4E"/>
</dbReference>
<evidence type="ECO:0000256" key="5">
    <source>
        <dbReference type="ARBA" id="ARBA00013189"/>
    </source>
</evidence>
<dbReference type="PANTHER" id="PTHR43725">
    <property type="entry name" value="UDP-GLUCOSE 4-EPIMERASE"/>
    <property type="match status" value="1"/>
</dbReference>
<evidence type="ECO:0000256" key="4">
    <source>
        <dbReference type="ARBA" id="ARBA00007637"/>
    </source>
</evidence>
<dbReference type="RefSeq" id="WP_200200908.1">
    <property type="nucleotide sequence ID" value="NZ_JAVMBO010000007.1"/>
</dbReference>
<organism evidence="12 13">
    <name type="scientific">Marinobacter xiaoshiensis</name>
    <dbReference type="NCBI Taxonomy" id="3073652"/>
    <lineage>
        <taxon>Bacteria</taxon>
        <taxon>Pseudomonadati</taxon>
        <taxon>Pseudomonadota</taxon>
        <taxon>Gammaproteobacteria</taxon>
        <taxon>Pseudomonadales</taxon>
        <taxon>Marinobacteraceae</taxon>
        <taxon>Marinobacter</taxon>
    </lineage>
</organism>
<dbReference type="Gene3D" id="3.90.25.10">
    <property type="entry name" value="UDP-galactose 4-epimerase, domain 1"/>
    <property type="match status" value="1"/>
</dbReference>
<evidence type="ECO:0000256" key="8">
    <source>
        <dbReference type="ARBA" id="ARBA00023235"/>
    </source>
</evidence>
<keyword evidence="7 10" id="KW-0520">NAD</keyword>
<dbReference type="EMBL" id="JAVMBO010000007">
    <property type="protein sequence ID" value="MDS1309849.1"/>
    <property type="molecule type" value="Genomic_DNA"/>
</dbReference>
<comment type="catalytic activity">
    <reaction evidence="1 10">
        <text>UDP-alpha-D-glucose = UDP-alpha-D-galactose</text>
        <dbReference type="Rhea" id="RHEA:22168"/>
        <dbReference type="ChEBI" id="CHEBI:58885"/>
        <dbReference type="ChEBI" id="CHEBI:66914"/>
        <dbReference type="EC" id="5.1.3.2"/>
    </reaction>
</comment>
<keyword evidence="9 10" id="KW-0119">Carbohydrate metabolism</keyword>
<dbReference type="NCBIfam" id="TIGR01179">
    <property type="entry name" value="galE"/>
    <property type="match status" value="1"/>
</dbReference>
<evidence type="ECO:0000313" key="13">
    <source>
        <dbReference type="Proteomes" id="UP001267407"/>
    </source>
</evidence>
<evidence type="ECO:0000256" key="1">
    <source>
        <dbReference type="ARBA" id="ARBA00000083"/>
    </source>
</evidence>
<comment type="pathway">
    <text evidence="3 10">Carbohydrate metabolism; galactose metabolism.</text>
</comment>
<dbReference type="GO" id="GO:0003978">
    <property type="term" value="F:UDP-glucose 4-epimerase activity"/>
    <property type="evidence" value="ECO:0007669"/>
    <property type="project" value="UniProtKB-EC"/>
</dbReference>
<accession>A0ABU2HFJ4</accession>
<comment type="cofactor">
    <cofactor evidence="2 10">
        <name>NAD(+)</name>
        <dbReference type="ChEBI" id="CHEBI:57540"/>
    </cofactor>
</comment>
<sequence length="332" mass="35896">MKVLVTGGAGYIGSHVVRQLAKAGHDIVVFDNLSTGYRWAVTAGELVVGDLANEDEIDQVFASHQFEAVLHFAANIVVPESVTNPLKYYSNNTRNTLNLLKAVDKYKVPYMVFSSTAAVYGMPEQTVLTEDLPLAPINPYGASKMMSERMIMDLAAASGLNYVVLRYFNVAGANPDGLLGQATPEATHLIKVACECATGQRDGMSIFGTDYDTSDGTCVRDYIHVEDLASAHVMALDYMAGGGESKVMNCGYGRGFTVREVIDVVRKLSGVDFPVTETGRRAGDPGALMADNALIKKTLGWQPVYDNLETIVGTALAWEAIWQKKKDAVGQH</sequence>
<name>A0ABU2HFJ4_9GAMM</name>
<evidence type="ECO:0000259" key="11">
    <source>
        <dbReference type="Pfam" id="PF01370"/>
    </source>
</evidence>
<keyword evidence="8 10" id="KW-0413">Isomerase</keyword>
<proteinExistence type="inferred from homology"/>
<dbReference type="SUPFAM" id="SSF51735">
    <property type="entry name" value="NAD(P)-binding Rossmann-fold domains"/>
    <property type="match status" value="1"/>
</dbReference>
<dbReference type="PANTHER" id="PTHR43725:SF53">
    <property type="entry name" value="UDP-ARABINOSE 4-EPIMERASE 1"/>
    <property type="match status" value="1"/>
</dbReference>
<dbReference type="EC" id="5.1.3.2" evidence="5 10"/>